<name>A0ABW1CFA9_9ACTN</name>
<reference evidence="2" key="1">
    <citation type="journal article" date="2019" name="Int. J. Syst. Evol. Microbiol.">
        <title>The Global Catalogue of Microorganisms (GCM) 10K type strain sequencing project: providing services to taxonomists for standard genome sequencing and annotation.</title>
        <authorList>
            <consortium name="The Broad Institute Genomics Platform"/>
            <consortium name="The Broad Institute Genome Sequencing Center for Infectious Disease"/>
            <person name="Wu L."/>
            <person name="Ma J."/>
        </authorList>
    </citation>
    <scope>NUCLEOTIDE SEQUENCE [LARGE SCALE GENOMIC DNA]</scope>
    <source>
        <strain evidence="2">CCUG 53903</strain>
    </source>
</reference>
<dbReference type="RefSeq" id="WP_379513928.1">
    <property type="nucleotide sequence ID" value="NZ_JBHSPA010000014.1"/>
</dbReference>
<protein>
    <recommendedName>
        <fullName evidence="3">Lipoprotein</fullName>
    </recommendedName>
</protein>
<accession>A0ABW1CFA9</accession>
<dbReference type="Proteomes" id="UP001596058">
    <property type="component" value="Unassembled WGS sequence"/>
</dbReference>
<evidence type="ECO:0000313" key="1">
    <source>
        <dbReference type="EMBL" id="MFC5824405.1"/>
    </source>
</evidence>
<comment type="caution">
    <text evidence="1">The sequence shown here is derived from an EMBL/GenBank/DDBJ whole genome shotgun (WGS) entry which is preliminary data.</text>
</comment>
<keyword evidence="2" id="KW-1185">Reference proteome</keyword>
<evidence type="ECO:0000313" key="2">
    <source>
        <dbReference type="Proteomes" id="UP001596058"/>
    </source>
</evidence>
<organism evidence="1 2">
    <name type="scientific">Nonomuraea insulae</name>
    <dbReference type="NCBI Taxonomy" id="1616787"/>
    <lineage>
        <taxon>Bacteria</taxon>
        <taxon>Bacillati</taxon>
        <taxon>Actinomycetota</taxon>
        <taxon>Actinomycetes</taxon>
        <taxon>Streptosporangiales</taxon>
        <taxon>Streptosporangiaceae</taxon>
        <taxon>Nonomuraea</taxon>
    </lineage>
</organism>
<proteinExistence type="predicted"/>
<evidence type="ECO:0008006" key="3">
    <source>
        <dbReference type="Google" id="ProtNLM"/>
    </source>
</evidence>
<dbReference type="EMBL" id="JBHSPA010000014">
    <property type="protein sequence ID" value="MFC5824405.1"/>
    <property type="molecule type" value="Genomic_DNA"/>
</dbReference>
<gene>
    <name evidence="1" type="ORF">ACFPZ3_11145</name>
</gene>
<sequence>MALLFPLAACSQPDGGVTATAHRTDRPSNATDGGVDHVRTVGQDPKIVVRTSTQSYLAATKGELRYNSANRCLELMTTGSMLVGLVWPKGTAPARINGKRGVTVPEIGNVLQGTSVALVGGYEKWGKRIPFGYKVDGDIDCLAHAPNGDVFVIGVISAK</sequence>